<keyword evidence="1" id="KW-0812">Transmembrane</keyword>
<name>A0A165CK45_9APHY</name>
<sequence length="401" mass="44710">MTQRRTTRSRDEFTPVIDRKQAAVTGASSVSRYLFDIFSLALRLLRKPLGILLFIWSLGILFTWMAQTFRMVFSPVCIIPGISSSALCQRIMPIIDNCPKWANFTQLAEIQGATFEQLLDESVIGSGLSFEIKKAEMATSDLVTLVHHSDLVSRELLAKSLGDFVDNVRKTGRGLHKLSSKIGGAVDSVMAVNNLAIRAIEAANDKSSSGLLNIWPFAPSATSAETRAIIRQTFTDCMDVLANQIHRVVLEAEVDLVNLERLEEHLRTIYEVITHENNTISAEYDELLASLWTLLGGNKRKLKGHQQHLVLLKGLGAYRRRALAYVTVALQTLRALSADMEELRERVAAPDILGDRVLVEVHMHAIRAGLDRLKKGQMKAREREREIFRGILGSDAPALNE</sequence>
<dbReference type="STRING" id="1314785.A0A165CK45"/>
<dbReference type="GeneID" id="63821915"/>
<reference evidence="2 3" key="1">
    <citation type="journal article" date="2016" name="Mol. Biol. Evol.">
        <title>Comparative Genomics of Early-Diverging Mushroom-Forming Fungi Provides Insights into the Origins of Lignocellulose Decay Capabilities.</title>
        <authorList>
            <person name="Nagy L.G."/>
            <person name="Riley R."/>
            <person name="Tritt A."/>
            <person name="Adam C."/>
            <person name="Daum C."/>
            <person name="Floudas D."/>
            <person name="Sun H."/>
            <person name="Yadav J.S."/>
            <person name="Pangilinan J."/>
            <person name="Larsson K.H."/>
            <person name="Matsuura K."/>
            <person name="Barry K."/>
            <person name="Labutti K."/>
            <person name="Kuo R."/>
            <person name="Ohm R.A."/>
            <person name="Bhattacharya S.S."/>
            <person name="Shirouzu T."/>
            <person name="Yoshinaga Y."/>
            <person name="Martin F.M."/>
            <person name="Grigoriev I.V."/>
            <person name="Hibbett D.S."/>
        </authorList>
    </citation>
    <scope>NUCLEOTIDE SEQUENCE [LARGE SCALE GENOMIC DNA]</scope>
    <source>
        <strain evidence="2 3">93-53</strain>
    </source>
</reference>
<dbReference type="OrthoDB" id="4179406at2759"/>
<evidence type="ECO:0000313" key="3">
    <source>
        <dbReference type="Proteomes" id="UP000076871"/>
    </source>
</evidence>
<dbReference type="RefSeq" id="XP_040760697.1">
    <property type="nucleotide sequence ID" value="XM_040904885.1"/>
</dbReference>
<dbReference type="InParanoid" id="A0A165CK45"/>
<feature type="transmembrane region" description="Helical" evidence="1">
    <location>
        <begin position="49"/>
        <end position="66"/>
    </location>
</feature>
<keyword evidence="1" id="KW-1133">Transmembrane helix</keyword>
<gene>
    <name evidence="2" type="ORF">LAESUDRAFT_660682</name>
</gene>
<keyword evidence="1" id="KW-0472">Membrane</keyword>
<dbReference type="EMBL" id="KV427648">
    <property type="protein sequence ID" value="KZT02957.1"/>
    <property type="molecule type" value="Genomic_DNA"/>
</dbReference>
<dbReference type="AlphaFoldDB" id="A0A165CK45"/>
<protein>
    <submittedName>
        <fullName evidence="2">Uncharacterized protein</fullName>
    </submittedName>
</protein>
<evidence type="ECO:0000313" key="2">
    <source>
        <dbReference type="EMBL" id="KZT02957.1"/>
    </source>
</evidence>
<accession>A0A165CK45</accession>
<dbReference type="Proteomes" id="UP000076871">
    <property type="component" value="Unassembled WGS sequence"/>
</dbReference>
<proteinExistence type="predicted"/>
<organism evidence="2 3">
    <name type="scientific">Laetiporus sulphureus 93-53</name>
    <dbReference type="NCBI Taxonomy" id="1314785"/>
    <lineage>
        <taxon>Eukaryota</taxon>
        <taxon>Fungi</taxon>
        <taxon>Dikarya</taxon>
        <taxon>Basidiomycota</taxon>
        <taxon>Agaricomycotina</taxon>
        <taxon>Agaricomycetes</taxon>
        <taxon>Polyporales</taxon>
        <taxon>Laetiporus</taxon>
    </lineage>
</organism>
<keyword evidence="3" id="KW-1185">Reference proteome</keyword>
<evidence type="ECO:0000256" key="1">
    <source>
        <dbReference type="SAM" id="Phobius"/>
    </source>
</evidence>